<dbReference type="RefSeq" id="WP_252672629.1">
    <property type="nucleotide sequence ID" value="NZ_CP099547.1"/>
</dbReference>
<evidence type="ECO:0000313" key="2">
    <source>
        <dbReference type="EMBL" id="USR78811.1"/>
    </source>
</evidence>
<keyword evidence="3" id="KW-1185">Reference proteome</keyword>
<evidence type="ECO:0000259" key="1">
    <source>
        <dbReference type="Pfam" id="PF21841"/>
    </source>
</evidence>
<name>A0ABY5AH43_9ACTO</name>
<gene>
    <name evidence="2" type="ORF">NG665_05290</name>
</gene>
<evidence type="ECO:0000313" key="3">
    <source>
        <dbReference type="Proteomes" id="UP001056109"/>
    </source>
</evidence>
<accession>A0ABY5AH43</accession>
<dbReference type="Pfam" id="PF21841">
    <property type="entry name" value="DUF6900"/>
    <property type="match status" value="1"/>
</dbReference>
<dbReference type="EMBL" id="CP099547">
    <property type="protein sequence ID" value="USR78811.1"/>
    <property type="molecule type" value="Genomic_DNA"/>
</dbReference>
<dbReference type="InterPro" id="IPR054195">
    <property type="entry name" value="DUF6900"/>
</dbReference>
<organism evidence="2 3">
    <name type="scientific">Arcanobacterium pinnipediorum</name>
    <dbReference type="NCBI Taxonomy" id="1503041"/>
    <lineage>
        <taxon>Bacteria</taxon>
        <taxon>Bacillati</taxon>
        <taxon>Actinomycetota</taxon>
        <taxon>Actinomycetes</taxon>
        <taxon>Actinomycetales</taxon>
        <taxon>Actinomycetaceae</taxon>
        <taxon>Arcanobacterium</taxon>
    </lineage>
</organism>
<sequence length="60" mass="6899">MNKEIAVQLLDIAKQNSLEIQNRGDLEVRRSDSEDFLEVSVWGLKAMLEAAYQLGKHLQR</sequence>
<reference evidence="2" key="1">
    <citation type="submission" date="2022-06" db="EMBL/GenBank/DDBJ databases">
        <title>Complete Genome Sequence of Arcanobacterium pinnipediorum strain DSM 28752 isolated from a harbour seal.</title>
        <authorList>
            <person name="Borowiak M."/>
            <person name="Kreitlow A."/>
            <person name="Alssahen M."/>
            <person name="Malorny B."/>
            <person name="Laemmler C."/>
            <person name="Prenger-Berninghoff E."/>
            <person name="Siebert U."/>
            <person name="Ploetz M."/>
            <person name="Abdulmawjood A."/>
        </authorList>
    </citation>
    <scope>NUCLEOTIDE SEQUENCE</scope>
    <source>
        <strain evidence="2">DSM 28752</strain>
    </source>
</reference>
<feature type="domain" description="DUF6900" evidence="1">
    <location>
        <begin position="8"/>
        <end position="56"/>
    </location>
</feature>
<dbReference type="Proteomes" id="UP001056109">
    <property type="component" value="Chromosome"/>
</dbReference>
<proteinExistence type="predicted"/>
<protein>
    <recommendedName>
        <fullName evidence="1">DUF6900 domain-containing protein</fullName>
    </recommendedName>
</protein>